<dbReference type="Proteomes" id="UP000263642">
    <property type="component" value="Unassembled WGS sequence"/>
</dbReference>
<dbReference type="Pfam" id="PF14706">
    <property type="entry name" value="Tnp_DNA_bind"/>
    <property type="match status" value="1"/>
</dbReference>
<feature type="domain" description="Transposase Tn5-like N-terminal" evidence="1">
    <location>
        <begin position="1"/>
        <end position="41"/>
    </location>
</feature>
<dbReference type="AlphaFoldDB" id="A0A3D3R8C3"/>
<gene>
    <name evidence="2" type="ORF">DIT97_18080</name>
</gene>
<dbReference type="InterPro" id="IPR038215">
    <property type="entry name" value="TN5-like_N_sf"/>
</dbReference>
<protein>
    <recommendedName>
        <fullName evidence="1">Transposase Tn5-like N-terminal domain-containing protein</fullName>
    </recommendedName>
</protein>
<evidence type="ECO:0000259" key="1">
    <source>
        <dbReference type="Pfam" id="PF14706"/>
    </source>
</evidence>
<accession>A0A3D3R8C3</accession>
<sequence>MEGCHFPDLRLKTRIDKLISALSQKIGDTVPAACQDWADLQQ</sequence>
<dbReference type="Gene3D" id="1.10.246.40">
    <property type="entry name" value="Tn5 transposase, domain 1"/>
    <property type="match status" value="1"/>
</dbReference>
<evidence type="ECO:0000313" key="3">
    <source>
        <dbReference type="Proteomes" id="UP000263642"/>
    </source>
</evidence>
<evidence type="ECO:0000313" key="2">
    <source>
        <dbReference type="EMBL" id="HCO24836.1"/>
    </source>
</evidence>
<dbReference type="EMBL" id="DQAY01000109">
    <property type="protein sequence ID" value="HCO24836.1"/>
    <property type="molecule type" value="Genomic_DNA"/>
</dbReference>
<dbReference type="InterPro" id="IPR014735">
    <property type="entry name" value="Transposase_Tn5-like_N"/>
</dbReference>
<comment type="caution">
    <text evidence="2">The sequence shown here is derived from an EMBL/GenBank/DDBJ whole genome shotgun (WGS) entry which is preliminary data.</text>
</comment>
<reference evidence="2 3" key="1">
    <citation type="journal article" date="2018" name="Nat. Biotechnol.">
        <title>A standardized bacterial taxonomy based on genome phylogeny substantially revises the tree of life.</title>
        <authorList>
            <person name="Parks D.H."/>
            <person name="Chuvochina M."/>
            <person name="Waite D.W."/>
            <person name="Rinke C."/>
            <person name="Skarshewski A."/>
            <person name="Chaumeil P.A."/>
            <person name="Hugenholtz P."/>
        </authorList>
    </citation>
    <scope>NUCLEOTIDE SEQUENCE [LARGE SCALE GENOMIC DNA]</scope>
    <source>
        <strain evidence="2">UBA9375</strain>
    </source>
</reference>
<proteinExistence type="predicted"/>
<organism evidence="2 3">
    <name type="scientific">Gimesia maris</name>
    <dbReference type="NCBI Taxonomy" id="122"/>
    <lineage>
        <taxon>Bacteria</taxon>
        <taxon>Pseudomonadati</taxon>
        <taxon>Planctomycetota</taxon>
        <taxon>Planctomycetia</taxon>
        <taxon>Planctomycetales</taxon>
        <taxon>Planctomycetaceae</taxon>
        <taxon>Gimesia</taxon>
    </lineage>
</organism>
<name>A0A3D3R8C3_9PLAN</name>